<dbReference type="Pfam" id="PF12796">
    <property type="entry name" value="Ank_2"/>
    <property type="match status" value="1"/>
</dbReference>
<dbReference type="EMBL" id="BTCM01000008">
    <property type="protein sequence ID" value="GMK59482.1"/>
    <property type="molecule type" value="Genomic_DNA"/>
</dbReference>
<dbReference type="Gene3D" id="1.25.40.20">
    <property type="entry name" value="Ankyrin repeat-containing domain"/>
    <property type="match status" value="1"/>
</dbReference>
<name>A0AAD3YF07_9TREE</name>
<evidence type="ECO:0000256" key="3">
    <source>
        <dbReference type="PROSITE-ProRule" id="PRU00023"/>
    </source>
</evidence>
<dbReference type="InterPro" id="IPR036770">
    <property type="entry name" value="Ankyrin_rpt-contain_sf"/>
</dbReference>
<feature type="region of interest" description="Disordered" evidence="4">
    <location>
        <begin position="185"/>
        <end position="207"/>
    </location>
</feature>
<evidence type="ECO:0000256" key="4">
    <source>
        <dbReference type="SAM" id="MobiDB-lite"/>
    </source>
</evidence>
<keyword evidence="1" id="KW-0677">Repeat</keyword>
<accession>A0AAD3YF07</accession>
<keyword evidence="2 3" id="KW-0040">ANK repeat</keyword>
<evidence type="ECO:0000313" key="6">
    <source>
        <dbReference type="Proteomes" id="UP001222932"/>
    </source>
</evidence>
<dbReference type="InterPro" id="IPR002110">
    <property type="entry name" value="Ankyrin_rpt"/>
</dbReference>
<keyword evidence="6" id="KW-1185">Reference proteome</keyword>
<reference evidence="5" key="2">
    <citation type="submission" date="2023-06" db="EMBL/GenBank/DDBJ databases">
        <authorList>
            <person name="Kobayashi Y."/>
            <person name="Kayamori A."/>
            <person name="Aoki K."/>
            <person name="Shiwa Y."/>
            <person name="Fujita N."/>
            <person name="Sugita T."/>
            <person name="Iwasaki W."/>
            <person name="Tanaka N."/>
            <person name="Takashima M."/>
        </authorList>
    </citation>
    <scope>NUCLEOTIDE SEQUENCE</scope>
    <source>
        <strain evidence="5">HIS016</strain>
    </source>
</reference>
<proteinExistence type="predicted"/>
<dbReference type="SMART" id="SM00248">
    <property type="entry name" value="ANK"/>
    <property type="match status" value="3"/>
</dbReference>
<dbReference type="Proteomes" id="UP001222932">
    <property type="component" value="Unassembled WGS sequence"/>
</dbReference>
<dbReference type="PROSITE" id="PS50297">
    <property type="entry name" value="ANK_REP_REGION"/>
    <property type="match status" value="1"/>
</dbReference>
<protein>
    <recommendedName>
        <fullName evidence="7">Ankyrin</fullName>
    </recommendedName>
</protein>
<reference evidence="5" key="1">
    <citation type="journal article" date="2023" name="BMC Genomics">
        <title>Chromosome-level genome assemblies of Cutaneotrichosporon spp. (Trichosporonales, Basidiomycota) reveal imbalanced evolution between nucleotide sequences and chromosome synteny.</title>
        <authorList>
            <person name="Kobayashi Y."/>
            <person name="Kayamori A."/>
            <person name="Aoki K."/>
            <person name="Shiwa Y."/>
            <person name="Matsutani M."/>
            <person name="Fujita N."/>
            <person name="Sugita T."/>
            <person name="Iwasaki W."/>
            <person name="Tanaka N."/>
            <person name="Takashima M."/>
        </authorList>
    </citation>
    <scope>NUCLEOTIDE SEQUENCE</scope>
    <source>
        <strain evidence="5">HIS016</strain>
    </source>
</reference>
<dbReference type="SUPFAM" id="SSF48403">
    <property type="entry name" value="Ankyrin repeat"/>
    <property type="match status" value="1"/>
</dbReference>
<dbReference type="PROSITE" id="PS50088">
    <property type="entry name" value="ANK_REPEAT"/>
    <property type="match status" value="1"/>
</dbReference>
<gene>
    <name evidence="5" type="ORF">CspeluHIS016_0800880</name>
</gene>
<feature type="repeat" description="ANK" evidence="3">
    <location>
        <begin position="38"/>
        <end position="70"/>
    </location>
</feature>
<evidence type="ECO:0000256" key="1">
    <source>
        <dbReference type="ARBA" id="ARBA00022737"/>
    </source>
</evidence>
<evidence type="ECO:0000256" key="2">
    <source>
        <dbReference type="ARBA" id="ARBA00023043"/>
    </source>
</evidence>
<comment type="caution">
    <text evidence="5">The sequence shown here is derived from an EMBL/GenBank/DDBJ whole genome shotgun (WGS) entry which is preliminary data.</text>
</comment>
<organism evidence="5 6">
    <name type="scientific">Cutaneotrichosporon spelunceum</name>
    <dbReference type="NCBI Taxonomy" id="1672016"/>
    <lineage>
        <taxon>Eukaryota</taxon>
        <taxon>Fungi</taxon>
        <taxon>Dikarya</taxon>
        <taxon>Basidiomycota</taxon>
        <taxon>Agaricomycotina</taxon>
        <taxon>Tremellomycetes</taxon>
        <taxon>Trichosporonales</taxon>
        <taxon>Trichosporonaceae</taxon>
        <taxon>Cutaneotrichosporon</taxon>
    </lineage>
</organism>
<dbReference type="AlphaFoldDB" id="A0AAD3YF07"/>
<sequence>MVQASSQKNLWVAASDGDIERVRSLIAAGATPNDRDAYSYTPMHAAASYAHLELLDYLVSVGGDVNLPDDDGDTPLFTCESVDAAQWLVEHGAQVGHRNAEGVTAAASLEEDHPAVAAYLRSLTGDSGPEATEEGVSQHAMDAYASRQTNDLLAQTQAIMAQAERDGSDPDAALREVVGRAVREGFSFGAGQGGAEEEGGAKRSRQE</sequence>
<evidence type="ECO:0008006" key="7">
    <source>
        <dbReference type="Google" id="ProtNLM"/>
    </source>
</evidence>
<dbReference type="PANTHER" id="PTHR24171">
    <property type="entry name" value="ANKYRIN REPEAT DOMAIN-CONTAINING PROTEIN 39-RELATED"/>
    <property type="match status" value="1"/>
</dbReference>
<evidence type="ECO:0000313" key="5">
    <source>
        <dbReference type="EMBL" id="GMK59482.1"/>
    </source>
</evidence>